<evidence type="ECO:0000313" key="3">
    <source>
        <dbReference type="EMBL" id="KIK79075.1"/>
    </source>
</evidence>
<reference evidence="3 4" key="1">
    <citation type="submission" date="2014-04" db="EMBL/GenBank/DDBJ databases">
        <authorList>
            <consortium name="DOE Joint Genome Institute"/>
            <person name="Kuo A."/>
            <person name="Kohler A."/>
            <person name="Jargeat P."/>
            <person name="Nagy L.G."/>
            <person name="Floudas D."/>
            <person name="Copeland A."/>
            <person name="Barry K.W."/>
            <person name="Cichocki N."/>
            <person name="Veneault-Fourrey C."/>
            <person name="LaButti K."/>
            <person name="Lindquist E.A."/>
            <person name="Lipzen A."/>
            <person name="Lundell T."/>
            <person name="Morin E."/>
            <person name="Murat C."/>
            <person name="Sun H."/>
            <person name="Tunlid A."/>
            <person name="Henrissat B."/>
            <person name="Grigoriev I.V."/>
            <person name="Hibbett D.S."/>
            <person name="Martin F."/>
            <person name="Nordberg H.P."/>
            <person name="Cantor M.N."/>
            <person name="Hua S.X."/>
        </authorList>
    </citation>
    <scope>NUCLEOTIDE SEQUENCE [LARGE SCALE GENOMIC DNA]</scope>
    <source>
        <strain evidence="3 4">Ve08.2h10</strain>
    </source>
</reference>
<sequence>MRLRLVVAATVWTNAFSALTSPVPGMGDISDSMGTPQSREQGQPCTPLPPMGSDTFNPGTLSHPGTIATSPIENLLCNE</sequence>
<organism evidence="3 4">
    <name type="scientific">Paxillus rubicundulus Ve08.2h10</name>
    <dbReference type="NCBI Taxonomy" id="930991"/>
    <lineage>
        <taxon>Eukaryota</taxon>
        <taxon>Fungi</taxon>
        <taxon>Dikarya</taxon>
        <taxon>Basidiomycota</taxon>
        <taxon>Agaricomycotina</taxon>
        <taxon>Agaricomycetes</taxon>
        <taxon>Agaricomycetidae</taxon>
        <taxon>Boletales</taxon>
        <taxon>Paxilineae</taxon>
        <taxon>Paxillaceae</taxon>
        <taxon>Paxillus</taxon>
    </lineage>
</organism>
<proteinExistence type="predicted"/>
<feature type="compositionally biased region" description="Polar residues" evidence="1">
    <location>
        <begin position="32"/>
        <end position="44"/>
    </location>
</feature>
<keyword evidence="2" id="KW-0732">Signal</keyword>
<evidence type="ECO:0000256" key="1">
    <source>
        <dbReference type="SAM" id="MobiDB-lite"/>
    </source>
</evidence>
<dbReference type="OrthoDB" id="2633308at2759"/>
<dbReference type="Proteomes" id="UP000054538">
    <property type="component" value="Unassembled WGS sequence"/>
</dbReference>
<evidence type="ECO:0000256" key="2">
    <source>
        <dbReference type="SAM" id="SignalP"/>
    </source>
</evidence>
<dbReference type="InParanoid" id="A0A0D0DL89"/>
<reference evidence="4" key="2">
    <citation type="submission" date="2015-01" db="EMBL/GenBank/DDBJ databases">
        <title>Evolutionary Origins and Diversification of the Mycorrhizal Mutualists.</title>
        <authorList>
            <consortium name="DOE Joint Genome Institute"/>
            <consortium name="Mycorrhizal Genomics Consortium"/>
            <person name="Kohler A."/>
            <person name="Kuo A."/>
            <person name="Nagy L.G."/>
            <person name="Floudas D."/>
            <person name="Copeland A."/>
            <person name="Barry K.W."/>
            <person name="Cichocki N."/>
            <person name="Veneault-Fourrey C."/>
            <person name="LaButti K."/>
            <person name="Lindquist E.A."/>
            <person name="Lipzen A."/>
            <person name="Lundell T."/>
            <person name="Morin E."/>
            <person name="Murat C."/>
            <person name="Riley R."/>
            <person name="Ohm R."/>
            <person name="Sun H."/>
            <person name="Tunlid A."/>
            <person name="Henrissat B."/>
            <person name="Grigoriev I.V."/>
            <person name="Hibbett D.S."/>
            <person name="Martin F."/>
        </authorList>
    </citation>
    <scope>NUCLEOTIDE SEQUENCE [LARGE SCALE GENOMIC DNA]</scope>
    <source>
        <strain evidence="4">Ve08.2h10</strain>
    </source>
</reference>
<dbReference type="EMBL" id="KN826385">
    <property type="protein sequence ID" value="KIK79075.1"/>
    <property type="molecule type" value="Genomic_DNA"/>
</dbReference>
<protein>
    <submittedName>
        <fullName evidence="3">Uncharacterized protein</fullName>
    </submittedName>
</protein>
<gene>
    <name evidence="3" type="ORF">PAXRUDRAFT_296079</name>
</gene>
<feature type="chain" id="PRO_5002209151" evidence="2">
    <location>
        <begin position="18"/>
        <end position="79"/>
    </location>
</feature>
<feature type="region of interest" description="Disordered" evidence="1">
    <location>
        <begin position="23"/>
        <end position="79"/>
    </location>
</feature>
<keyword evidence="4" id="KW-1185">Reference proteome</keyword>
<evidence type="ECO:0000313" key="4">
    <source>
        <dbReference type="Proteomes" id="UP000054538"/>
    </source>
</evidence>
<accession>A0A0D0DL89</accession>
<dbReference type="AlphaFoldDB" id="A0A0D0DL89"/>
<feature type="signal peptide" evidence="2">
    <location>
        <begin position="1"/>
        <end position="17"/>
    </location>
</feature>
<dbReference type="HOGENOM" id="CLU_2606695_0_0_1"/>
<name>A0A0D0DL89_9AGAM</name>